<evidence type="ECO:0000313" key="3">
    <source>
        <dbReference type="Proteomes" id="UP000266861"/>
    </source>
</evidence>
<dbReference type="AlphaFoldDB" id="A0A397JDZ1"/>
<sequence length="488" mass="54242">MNRKIFLLFFLISGAHAWTCVKFDFNICNKGFTEAACFNPGAAPSLLNVGYGTNNFQSVEIKEGSTQIKFYGCNDKCYLTIDLKVDDYDDDDPHQISGNYKCDDSNYSNNPTVSTQVKYRGDHPSLEYLPSASVVYKYCKEGLNINNNEKLSSKINGISDCITQLVNKPGLGQFSSLISIDSDAPYRNYAAVLYDDDDDVQMTKALINTTFHYLSYQSKYYKAFDVAFDSVSAKFKKMYEDLTPPACPPKSTINVQDLLYAVALIIGPLDRKLFVAPLMNIKGGDNLGYKMQTFISGSISNVARKVKAASLKKVSLKEMGSYGPETINDMKTSFYDSAISFLTGGEYEDLSVLDSFTFYDDTVDTVVELGDQLQPRLKAHFASHILNNFNVLKCTDNDRLNQVCNSKEINCECNDELIPGCRFQGGIFENYCGVTNENLFNLKEYSVNGDLSNPCNNVGGWDLTSGPCKLRVKCKSSAAVNVNLTSDE</sequence>
<dbReference type="Proteomes" id="UP000266861">
    <property type="component" value="Unassembled WGS sequence"/>
</dbReference>
<organism evidence="2 3">
    <name type="scientific">Diversispora epigaea</name>
    <dbReference type="NCBI Taxonomy" id="1348612"/>
    <lineage>
        <taxon>Eukaryota</taxon>
        <taxon>Fungi</taxon>
        <taxon>Fungi incertae sedis</taxon>
        <taxon>Mucoromycota</taxon>
        <taxon>Glomeromycotina</taxon>
        <taxon>Glomeromycetes</taxon>
        <taxon>Diversisporales</taxon>
        <taxon>Diversisporaceae</taxon>
        <taxon>Diversispora</taxon>
    </lineage>
</organism>
<evidence type="ECO:0000256" key="1">
    <source>
        <dbReference type="SAM" id="SignalP"/>
    </source>
</evidence>
<feature type="chain" id="PRO_5017352779" description="Sushi domain-containing protein" evidence="1">
    <location>
        <begin position="18"/>
        <end position="488"/>
    </location>
</feature>
<evidence type="ECO:0008006" key="4">
    <source>
        <dbReference type="Google" id="ProtNLM"/>
    </source>
</evidence>
<protein>
    <recommendedName>
        <fullName evidence="4">Sushi domain-containing protein</fullName>
    </recommendedName>
</protein>
<evidence type="ECO:0000313" key="2">
    <source>
        <dbReference type="EMBL" id="RHZ83414.1"/>
    </source>
</evidence>
<feature type="signal peptide" evidence="1">
    <location>
        <begin position="1"/>
        <end position="17"/>
    </location>
</feature>
<reference evidence="2 3" key="1">
    <citation type="submission" date="2018-08" db="EMBL/GenBank/DDBJ databases">
        <title>Genome and evolution of the arbuscular mycorrhizal fungus Diversispora epigaea (formerly Glomus versiforme) and its bacterial endosymbionts.</title>
        <authorList>
            <person name="Sun X."/>
            <person name="Fei Z."/>
            <person name="Harrison M."/>
        </authorList>
    </citation>
    <scope>NUCLEOTIDE SEQUENCE [LARGE SCALE GENOMIC DNA]</scope>
    <source>
        <strain evidence="2 3">IT104</strain>
    </source>
</reference>
<proteinExistence type="predicted"/>
<gene>
    <name evidence="2" type="ORF">Glove_94g42</name>
</gene>
<keyword evidence="1" id="KW-0732">Signal</keyword>
<comment type="caution">
    <text evidence="2">The sequence shown here is derived from an EMBL/GenBank/DDBJ whole genome shotgun (WGS) entry which is preliminary data.</text>
</comment>
<dbReference type="EMBL" id="PQFF01000089">
    <property type="protein sequence ID" value="RHZ83414.1"/>
    <property type="molecule type" value="Genomic_DNA"/>
</dbReference>
<keyword evidence="3" id="KW-1185">Reference proteome</keyword>
<name>A0A397JDZ1_9GLOM</name>
<dbReference type="OrthoDB" id="2352343at2759"/>
<accession>A0A397JDZ1</accession>